<accession>A0A844T128</accession>
<protein>
    <recommendedName>
        <fullName evidence="4">Bacteriophage lambda Replication protein O N-terminal domain-containing protein</fullName>
    </recommendedName>
</protein>
<sequence length="429" mass="48672">MIVKPRPNSPSNNRQNAFNNEAEPVASQLPLKTAKGKWVTAFDILRDVVFAHSIYLTSAEQQVLVFIFRRTRMYGKAWEQIPLRHFTDGVWSQANGNVCSRLVMKINTIHTALKHLRNKGLIEVKEHATDAFAYRIVEPHEIAEQKIITYLTEAQPRQMEAIVRELRRNERRLPPKYRRILELAIYPEAESASGDTTSDIPRDTMPISSEAGRRISSQIRPKLKIPKPRGKDQSPNLARDARARLGPPSSSSKQTSEKIKSPILDQRGIRVGLISAAVWERAKNRDRRSHSTGGSLREYWSNAMQSHYPGVAVGVPDGAFRNLKLTVDKCQLPAEELALLIPWIIANWAYLRREVFAFSQNKPYGPNVPDANFVAKVLPRIHERFARMRWSTSHSSLPRSHSGLSTPPKLDFKASDAARVKLGLKKFDE</sequence>
<dbReference type="InterPro" id="IPR036388">
    <property type="entry name" value="WH-like_DNA-bd_sf"/>
</dbReference>
<comment type="caution">
    <text evidence="2">The sequence shown here is derived from an EMBL/GenBank/DDBJ whole genome shotgun (WGS) entry which is preliminary data.</text>
</comment>
<keyword evidence="3" id="KW-1185">Reference proteome</keyword>
<dbReference type="Proteomes" id="UP000436468">
    <property type="component" value="Unassembled WGS sequence"/>
</dbReference>
<reference evidence="2 3" key="1">
    <citation type="submission" date="2019-12" db="EMBL/GenBank/DDBJ databases">
        <title>Draft genome sequences Bradyrhizobium cajani AMBPC1010, Bradyrhizobium pachyrhizi AMBPC1040 and Bradyrhizobium yuanmingense ALSPC3051, three plant growth promoting strains isolated from nodules of Cajanus cajan L. in Dominican Republic.</title>
        <authorList>
            <person name="Flores-Felix J.D."/>
            <person name="Araujo J."/>
            <person name="Diaz-Alcantara C."/>
            <person name="Gonzalez-Andres F."/>
            <person name="Velazquez E."/>
        </authorList>
    </citation>
    <scope>NUCLEOTIDE SEQUENCE [LARGE SCALE GENOMIC DNA]</scope>
    <source>
        <strain evidence="2 3">1040</strain>
    </source>
</reference>
<organism evidence="2 3">
    <name type="scientific">Bradyrhizobium pachyrhizi</name>
    <dbReference type="NCBI Taxonomy" id="280333"/>
    <lineage>
        <taxon>Bacteria</taxon>
        <taxon>Pseudomonadati</taxon>
        <taxon>Pseudomonadota</taxon>
        <taxon>Alphaproteobacteria</taxon>
        <taxon>Hyphomicrobiales</taxon>
        <taxon>Nitrobacteraceae</taxon>
        <taxon>Bradyrhizobium</taxon>
    </lineage>
</organism>
<dbReference type="Gene3D" id="1.10.10.10">
    <property type="entry name" value="Winged helix-like DNA-binding domain superfamily/Winged helix DNA-binding domain"/>
    <property type="match status" value="1"/>
</dbReference>
<evidence type="ECO:0000313" key="2">
    <source>
        <dbReference type="EMBL" id="MVT68370.1"/>
    </source>
</evidence>
<feature type="compositionally biased region" description="Low complexity" evidence="1">
    <location>
        <begin position="1"/>
        <end position="14"/>
    </location>
</feature>
<feature type="region of interest" description="Disordered" evidence="1">
    <location>
        <begin position="192"/>
        <end position="261"/>
    </location>
</feature>
<evidence type="ECO:0008006" key="4">
    <source>
        <dbReference type="Google" id="ProtNLM"/>
    </source>
</evidence>
<feature type="region of interest" description="Disordered" evidence="1">
    <location>
        <begin position="1"/>
        <end position="22"/>
    </location>
</feature>
<proteinExistence type="predicted"/>
<dbReference type="RefSeq" id="WP_157346613.1">
    <property type="nucleotide sequence ID" value="NZ_WQNF01000020.1"/>
</dbReference>
<dbReference type="EMBL" id="WQNF01000020">
    <property type="protein sequence ID" value="MVT68370.1"/>
    <property type="molecule type" value="Genomic_DNA"/>
</dbReference>
<evidence type="ECO:0000256" key="1">
    <source>
        <dbReference type="SAM" id="MobiDB-lite"/>
    </source>
</evidence>
<dbReference type="AlphaFoldDB" id="A0A844T128"/>
<evidence type="ECO:0000313" key="3">
    <source>
        <dbReference type="Proteomes" id="UP000436468"/>
    </source>
</evidence>
<gene>
    <name evidence="2" type="ORF">GPL21_25060</name>
</gene>
<name>A0A844T128_9BRAD</name>